<dbReference type="EMBL" id="CACTIH010004024">
    <property type="protein sequence ID" value="CAA2988769.1"/>
    <property type="molecule type" value="Genomic_DNA"/>
</dbReference>
<feature type="region of interest" description="Disordered" evidence="2">
    <location>
        <begin position="140"/>
        <end position="169"/>
    </location>
</feature>
<feature type="compositionally biased region" description="Polar residues" evidence="2">
    <location>
        <begin position="142"/>
        <end position="169"/>
    </location>
</feature>
<keyword evidence="4" id="KW-1185">Reference proteome</keyword>
<evidence type="ECO:0000313" key="3">
    <source>
        <dbReference type="EMBL" id="CAA2988769.1"/>
    </source>
</evidence>
<dbReference type="InterPro" id="IPR055328">
    <property type="entry name" value="HEI10-like"/>
</dbReference>
<evidence type="ECO:0000313" key="4">
    <source>
        <dbReference type="Proteomes" id="UP000594638"/>
    </source>
</evidence>
<dbReference type="AlphaFoldDB" id="A0A8S0SB26"/>
<feature type="coiled-coil region" evidence="1">
    <location>
        <begin position="52"/>
        <end position="100"/>
    </location>
</feature>
<accession>A0A8S0SB26</accession>
<feature type="compositionally biased region" description="Polar residues" evidence="2">
    <location>
        <begin position="189"/>
        <end position="207"/>
    </location>
</feature>
<sequence length="214" mass="24236">MKSSFRSVMFSTGQKDLEMQVKMNKIVAQCQQKCETMQEKFTEKLEQIHIEYQKLALRCRIFEQEIETLSEDKQQLLDFQTKLDEMYDQARSELESLKQLAVQPFNHFYLRSGPDLFSNPAAMMDSRSSTRKLPREEIWAPRQNSSKSGPFDISSGSPARQTAVPINTGNRMAGVCPPFGVGTRPEAANPTNTMTLKEPSPITNKATSVLLHPS</sequence>
<keyword evidence="1" id="KW-0175">Coiled coil</keyword>
<feature type="region of interest" description="Disordered" evidence="2">
    <location>
        <begin position="181"/>
        <end position="214"/>
    </location>
</feature>
<evidence type="ECO:0000256" key="1">
    <source>
        <dbReference type="SAM" id="Coils"/>
    </source>
</evidence>
<dbReference type="Proteomes" id="UP000594638">
    <property type="component" value="Unassembled WGS sequence"/>
</dbReference>
<protein>
    <submittedName>
        <fullName evidence="3">Uncharacterized protein</fullName>
    </submittedName>
</protein>
<comment type="caution">
    <text evidence="3">The sequence shown here is derived from an EMBL/GenBank/DDBJ whole genome shotgun (WGS) entry which is preliminary data.</text>
</comment>
<dbReference type="PANTHER" id="PTHR47384:SF2">
    <property type="entry name" value="E3 UBIQUITIN-PROTEIN LIGASE CCNB1IP1 HOMOLOG"/>
    <property type="match status" value="1"/>
</dbReference>
<dbReference type="GO" id="GO:0051026">
    <property type="term" value="P:chiasma assembly"/>
    <property type="evidence" value="ECO:0007669"/>
    <property type="project" value="TreeGrafter"/>
</dbReference>
<evidence type="ECO:0000256" key="2">
    <source>
        <dbReference type="SAM" id="MobiDB-lite"/>
    </source>
</evidence>
<name>A0A8S0SB26_OLEEU</name>
<proteinExistence type="predicted"/>
<dbReference type="OrthoDB" id="441210at2759"/>
<reference evidence="3 4" key="1">
    <citation type="submission" date="2019-12" db="EMBL/GenBank/DDBJ databases">
        <authorList>
            <person name="Alioto T."/>
            <person name="Alioto T."/>
            <person name="Gomez Garrido J."/>
        </authorList>
    </citation>
    <scope>NUCLEOTIDE SEQUENCE [LARGE SCALE GENOMIC DNA]</scope>
</reference>
<dbReference type="PANTHER" id="PTHR47384">
    <property type="entry name" value="E3 UBIQUITIN-PROTEIN LIGASE CCNB1IP1 HOMOLOG"/>
    <property type="match status" value="1"/>
</dbReference>
<dbReference type="Gramene" id="OE9A020294T1">
    <property type="protein sequence ID" value="OE9A020294C1"/>
    <property type="gene ID" value="OE9A020294"/>
</dbReference>
<gene>
    <name evidence="3" type="ORF">OLEA9_A020294</name>
</gene>
<organism evidence="3 4">
    <name type="scientific">Olea europaea subsp. europaea</name>
    <dbReference type="NCBI Taxonomy" id="158383"/>
    <lineage>
        <taxon>Eukaryota</taxon>
        <taxon>Viridiplantae</taxon>
        <taxon>Streptophyta</taxon>
        <taxon>Embryophyta</taxon>
        <taxon>Tracheophyta</taxon>
        <taxon>Spermatophyta</taxon>
        <taxon>Magnoliopsida</taxon>
        <taxon>eudicotyledons</taxon>
        <taxon>Gunneridae</taxon>
        <taxon>Pentapetalae</taxon>
        <taxon>asterids</taxon>
        <taxon>lamiids</taxon>
        <taxon>Lamiales</taxon>
        <taxon>Oleaceae</taxon>
        <taxon>Oleeae</taxon>
        <taxon>Olea</taxon>
    </lineage>
</organism>